<organism evidence="2 3">
    <name type="scientific">Nocardia rhizosphaerihabitans</name>
    <dbReference type="NCBI Taxonomy" id="1691570"/>
    <lineage>
        <taxon>Bacteria</taxon>
        <taxon>Bacillati</taxon>
        <taxon>Actinomycetota</taxon>
        <taxon>Actinomycetes</taxon>
        <taxon>Mycobacteriales</taxon>
        <taxon>Nocardiaceae</taxon>
        <taxon>Nocardia</taxon>
    </lineage>
</organism>
<name>A0ABQ2L060_9NOCA</name>
<protein>
    <recommendedName>
        <fullName evidence="1">AAA+ ATPase domain-containing protein</fullName>
    </recommendedName>
</protein>
<dbReference type="InterPro" id="IPR011990">
    <property type="entry name" value="TPR-like_helical_dom_sf"/>
</dbReference>
<dbReference type="PANTHER" id="PTHR47691:SF3">
    <property type="entry name" value="HTH-TYPE TRANSCRIPTIONAL REGULATOR RV0890C-RELATED"/>
    <property type="match status" value="1"/>
</dbReference>
<dbReference type="SMART" id="SM00382">
    <property type="entry name" value="AAA"/>
    <property type="match status" value="1"/>
</dbReference>
<dbReference type="SUPFAM" id="SSF52540">
    <property type="entry name" value="P-loop containing nucleoside triphosphate hydrolases"/>
    <property type="match status" value="1"/>
</dbReference>
<dbReference type="PRINTS" id="PR00364">
    <property type="entry name" value="DISEASERSIST"/>
</dbReference>
<evidence type="ECO:0000313" key="3">
    <source>
        <dbReference type="Proteomes" id="UP000658127"/>
    </source>
</evidence>
<dbReference type="EMBL" id="BMNE01000010">
    <property type="protein sequence ID" value="GGN96591.1"/>
    <property type="molecule type" value="Genomic_DNA"/>
</dbReference>
<dbReference type="Gene3D" id="1.25.40.10">
    <property type="entry name" value="Tetratricopeptide repeat domain"/>
    <property type="match status" value="1"/>
</dbReference>
<dbReference type="SMART" id="SM00028">
    <property type="entry name" value="TPR"/>
    <property type="match status" value="4"/>
</dbReference>
<dbReference type="Proteomes" id="UP000658127">
    <property type="component" value="Unassembled WGS sequence"/>
</dbReference>
<keyword evidence="3" id="KW-1185">Reference proteome</keyword>
<dbReference type="Gene3D" id="3.40.50.300">
    <property type="entry name" value="P-loop containing nucleotide triphosphate hydrolases"/>
    <property type="match status" value="1"/>
</dbReference>
<accession>A0ABQ2L060</accession>
<dbReference type="PANTHER" id="PTHR47691">
    <property type="entry name" value="REGULATOR-RELATED"/>
    <property type="match status" value="1"/>
</dbReference>
<dbReference type="InterPro" id="IPR019734">
    <property type="entry name" value="TPR_rpt"/>
</dbReference>
<feature type="domain" description="AAA+ ATPase" evidence="1">
    <location>
        <begin position="154"/>
        <end position="298"/>
    </location>
</feature>
<evidence type="ECO:0000259" key="1">
    <source>
        <dbReference type="SMART" id="SM00382"/>
    </source>
</evidence>
<dbReference type="InterPro" id="IPR027417">
    <property type="entry name" value="P-loop_NTPase"/>
</dbReference>
<reference evidence="3" key="1">
    <citation type="journal article" date="2019" name="Int. J. Syst. Evol. Microbiol.">
        <title>The Global Catalogue of Microorganisms (GCM) 10K type strain sequencing project: providing services to taxonomists for standard genome sequencing and annotation.</title>
        <authorList>
            <consortium name="The Broad Institute Genomics Platform"/>
            <consortium name="The Broad Institute Genome Sequencing Center for Infectious Disease"/>
            <person name="Wu L."/>
            <person name="Ma J."/>
        </authorList>
    </citation>
    <scope>NUCLEOTIDE SEQUENCE [LARGE SCALE GENOMIC DNA]</scope>
    <source>
        <strain evidence="3">CGMCC 4.7329</strain>
    </source>
</reference>
<dbReference type="InterPro" id="IPR003593">
    <property type="entry name" value="AAA+_ATPase"/>
</dbReference>
<comment type="caution">
    <text evidence="2">The sequence shown here is derived from an EMBL/GenBank/DDBJ whole genome shotgun (WGS) entry which is preliminary data.</text>
</comment>
<sequence length="792" mass="86380">MRYFTADERPTAQVCVEAVRQADLYVGIIGARYGSPVRDDPSRSYTELEFDTATESGKHRLMVFVENDRVEQRQVVFRHKIRESGLTTVDAVDPADLQAKLLQAIMRLMLRLVDTRQVDVARPIPRQLPFGGTGFVDRVESRSVLLSRVREENRRRIVIVGGPPGVGKSSLAVLTARAALARFPDGQLYIDLQGYSAAPAVSTYAALDLFIRSLDDSWHGDRDSDEQLLAQRYRGLLDGRKVLVLLDNAGSAEQVRPLLPPQSCAAIITTRSPLTGLVVHDGATRMTLSPLAPIDATELLAAVTESADDDAARVIARLCGGLPLALRIAAEYSALSGMSLSELATELGRERHKLDTLSGLDGDPATEVRVVFSWSYRNLSGDLQRAFRLTALHPGGEFGSMAAAALLNTSPDRARRTLDALVAFNVLERPGLDRYRFHDLLREYAVERAEAEDAVEVRREALARELDWYLRSIDAADRLFAPSRRHVPLDPPWPELPPVGFGDYDAALRWCDAERVNLAAGVRSALASGLPSVAWRIALAAATYYKIRRHYSDWLAQSENAVEAARMLGDLFAEQWCLTSLGGALLESARPADAWSAFSDSLRINRELGARIGEGMALNNLGETALALGRGAQAIEFGEAALHIWREVGDARSEAIVLHEVLAAARFDRGEYVEAKSLLDDALAVCRDLDPHVEGVVRHDIGRTLVAMSRPAAARSAFETAAAVRRESGDQLGAAETLQTLAELEAQGGHHESAVAALLRALAIYLETGSAQADSVRARLAALGFEEDHGLC</sequence>
<proteinExistence type="predicted"/>
<dbReference type="Pfam" id="PF13271">
    <property type="entry name" value="DUF4062"/>
    <property type="match status" value="1"/>
</dbReference>
<dbReference type="SUPFAM" id="SSF48452">
    <property type="entry name" value="TPR-like"/>
    <property type="match status" value="2"/>
</dbReference>
<gene>
    <name evidence="2" type="ORF">GCM10011610_61590</name>
</gene>
<dbReference type="Pfam" id="PF13424">
    <property type="entry name" value="TPR_12"/>
    <property type="match status" value="2"/>
</dbReference>
<evidence type="ECO:0000313" key="2">
    <source>
        <dbReference type="EMBL" id="GGN96591.1"/>
    </source>
</evidence>
<dbReference type="InterPro" id="IPR025139">
    <property type="entry name" value="DUF4062"/>
</dbReference>